<evidence type="ECO:0000313" key="1">
    <source>
        <dbReference type="EMBL" id="EEY93012.1"/>
    </source>
</evidence>
<proteinExistence type="predicted"/>
<reference evidence="2" key="1">
    <citation type="journal article" date="2012" name="PLoS ONE">
        <title>The success of Acinetobacter species; genetic, metabolic and virulence attributes.</title>
        <authorList>
            <person name="Peleg A.Y."/>
            <person name="de Breij A."/>
            <person name="Adams M.D."/>
            <person name="Cerqueira G.M."/>
            <person name="Mocali S."/>
            <person name="Galardini M."/>
            <person name="Nibbering P.H."/>
            <person name="Earl A.M."/>
            <person name="Ward D.V."/>
            <person name="Paterson D.L."/>
            <person name="Seifert H."/>
            <person name="Dijkshoorn L."/>
        </authorList>
    </citation>
    <scope>NUCLEOTIDE SEQUENCE [LARGE SCALE GENOMIC DNA]</scope>
    <source>
        <strain evidence="2">SH205</strain>
    </source>
</reference>
<name>D0SLV5_ACIJU</name>
<protein>
    <submittedName>
        <fullName evidence="1">Uncharacterized protein</fullName>
    </submittedName>
</protein>
<dbReference type="Proteomes" id="UP000018442">
    <property type="component" value="Unassembled WGS sequence"/>
</dbReference>
<sequence length="64" mass="7469">MGNALSVSINLLLNSYTGCVIRHLKHYDEFFGLNLDRKKSLPTKHHYFTYDFVKTQFVIVAICF</sequence>
<accession>D0SLV5</accession>
<dbReference type="HOGENOM" id="CLU_2857443_0_0_6"/>
<evidence type="ECO:0000313" key="2">
    <source>
        <dbReference type="Proteomes" id="UP000018442"/>
    </source>
</evidence>
<gene>
    <name evidence="1" type="ORF">HMPREF0026_00288</name>
</gene>
<dbReference type="EMBL" id="GG705011">
    <property type="protein sequence ID" value="EEY93012.1"/>
    <property type="molecule type" value="Genomic_DNA"/>
</dbReference>
<organism evidence="1 2">
    <name type="scientific">Acinetobacter junii SH205</name>
    <dbReference type="NCBI Taxonomy" id="575587"/>
    <lineage>
        <taxon>Bacteria</taxon>
        <taxon>Pseudomonadati</taxon>
        <taxon>Pseudomonadota</taxon>
        <taxon>Gammaproteobacteria</taxon>
        <taxon>Moraxellales</taxon>
        <taxon>Moraxellaceae</taxon>
        <taxon>Acinetobacter</taxon>
    </lineage>
</organism>
<dbReference type="AlphaFoldDB" id="D0SLV5"/>